<sequence>MSHLCDMPTYGLLAANTCRISYTTAFSADIIILIEHIHAPFIEIPLPFEEHIFSIMSIEA</sequence>
<dbReference type="EMBL" id="KE356561">
    <property type="protein sequence ID" value="ERG95543.1"/>
    <property type="molecule type" value="Genomic_DNA"/>
</dbReference>
<dbReference type="HOGENOM" id="CLU_2930178_0_0_2"/>
<name>U1NFG1_9EURY</name>
<protein>
    <submittedName>
        <fullName evidence="1">Uncharacterized protein</fullName>
    </submittedName>
</protein>
<evidence type="ECO:0000313" key="1">
    <source>
        <dbReference type="EMBL" id="ERG95543.1"/>
    </source>
</evidence>
<dbReference type="AlphaFoldDB" id="U1NFG1"/>
<dbReference type="STRING" id="1238425.J07HQW2_02001"/>
<organism evidence="1 2">
    <name type="scientific">Haloquadratum walsbyi J07HQW2</name>
    <dbReference type="NCBI Taxonomy" id="1238425"/>
    <lineage>
        <taxon>Archaea</taxon>
        <taxon>Methanobacteriati</taxon>
        <taxon>Methanobacteriota</taxon>
        <taxon>Stenosarchaea group</taxon>
        <taxon>Halobacteria</taxon>
        <taxon>Halobacteriales</taxon>
        <taxon>Haloferacaceae</taxon>
        <taxon>Haloquadratum</taxon>
    </lineage>
</organism>
<proteinExistence type="predicted"/>
<dbReference type="Proteomes" id="UP000030710">
    <property type="component" value="Unassembled WGS sequence"/>
</dbReference>
<accession>U1NFG1</accession>
<reference evidence="1 2" key="1">
    <citation type="journal article" date="2013" name="PLoS ONE">
        <title>Assembly-driven community genomics of a hypersaline microbial ecosystem.</title>
        <authorList>
            <person name="Podell S."/>
            <person name="Ugalde J.A."/>
            <person name="Narasingarao P."/>
            <person name="Banfield J.F."/>
            <person name="Heidelberg K.B."/>
            <person name="Allen E.E."/>
        </authorList>
    </citation>
    <scope>NUCLEOTIDE SEQUENCE [LARGE SCALE GENOMIC DNA]</scope>
    <source>
        <strain evidence="2">J07HQW2</strain>
    </source>
</reference>
<evidence type="ECO:0000313" key="2">
    <source>
        <dbReference type="Proteomes" id="UP000030710"/>
    </source>
</evidence>
<gene>
    <name evidence="1" type="ORF">J07HQW2_02001</name>
</gene>